<dbReference type="Gene3D" id="2.70.130.10">
    <property type="entry name" value="Mannose-6-phosphate receptor binding domain"/>
    <property type="match status" value="1"/>
</dbReference>
<keyword evidence="16" id="KW-1015">Disulfide bond</keyword>
<evidence type="ECO:0000256" key="11">
    <source>
        <dbReference type="ARBA" id="ARBA00022989"/>
    </source>
</evidence>
<keyword evidence="10" id="KW-0653">Protein transport</keyword>
<dbReference type="InterPro" id="IPR018939">
    <property type="entry name" value="Autophagy-rel_prot_27"/>
</dbReference>
<reference evidence="22 23" key="1">
    <citation type="submission" date="2014-04" db="EMBL/GenBank/DDBJ databases">
        <authorList>
            <consortium name="DOE Joint Genome Institute"/>
            <person name="Kuo A."/>
            <person name="Kohler A."/>
            <person name="Costa M.D."/>
            <person name="Nagy L.G."/>
            <person name="Floudas D."/>
            <person name="Copeland A."/>
            <person name="Barry K.W."/>
            <person name="Cichocki N."/>
            <person name="Veneault-Fourrey C."/>
            <person name="LaButti K."/>
            <person name="Lindquist E.A."/>
            <person name="Lipzen A."/>
            <person name="Lundell T."/>
            <person name="Morin E."/>
            <person name="Murat C."/>
            <person name="Sun H."/>
            <person name="Tunlid A."/>
            <person name="Henrissat B."/>
            <person name="Grigoriev I.V."/>
            <person name="Hibbett D.S."/>
            <person name="Martin F."/>
            <person name="Nordberg H.P."/>
            <person name="Cantor M.N."/>
            <person name="Hua S.X."/>
        </authorList>
    </citation>
    <scope>NUCLEOTIDE SEQUENCE [LARGE SCALE GENOMIC DNA]</scope>
    <source>
        <strain evidence="22 23">441</strain>
    </source>
</reference>
<proteinExistence type="inferred from homology"/>
<dbReference type="STRING" id="765257.A0A0C9YXJ3"/>
<keyword evidence="15 19" id="KW-0472">Membrane</keyword>
<keyword evidence="8 19" id="KW-0812">Transmembrane</keyword>
<evidence type="ECO:0000313" key="22">
    <source>
        <dbReference type="EMBL" id="KIK29850.1"/>
    </source>
</evidence>
<keyword evidence="17" id="KW-0968">Cytoplasmic vesicle</keyword>
<dbReference type="GO" id="GO:0031966">
    <property type="term" value="C:mitochondrial membrane"/>
    <property type="evidence" value="ECO:0007669"/>
    <property type="project" value="UniProtKB-SubCell"/>
</dbReference>
<sequence length="309" mass="34369">MIAPCVRRLGHLLLATALTFAASAYADDKPCTLHSGGKYYDLTPLKSSKDYQFEIDSGREFYLNVCRGVSTDPWNTGIPENEGDIAGLIRRDHGDFSIGIVNTTLEMVDGGLMLRQANGSPCKDMDNVRGSSLIRFICDTSVFAAGKPVVIDKFPPNSQDACHYELEWRTHFACPTGERGFLSGLFVSCIITAMILFMLYMVASTLYNHFVLRLRGPQLLPKFTLQHAHEILDVSYEMFKSLLDRGSWRSSRDVNFTSHHWTSREEEEAMFSADSREPGQESASPVHSTNNPGEAGTQSGGEGERIIRL</sequence>
<keyword evidence="11 19" id="KW-1133">Transmembrane helix</keyword>
<feature type="chain" id="PRO_5002206613" description="Autophagy-related protein 27" evidence="20">
    <location>
        <begin position="27"/>
        <end position="309"/>
    </location>
</feature>
<evidence type="ECO:0000256" key="20">
    <source>
        <dbReference type="SAM" id="SignalP"/>
    </source>
</evidence>
<evidence type="ECO:0000256" key="13">
    <source>
        <dbReference type="ARBA" id="ARBA00023034"/>
    </source>
</evidence>
<dbReference type="PANTHER" id="PTHR15071:SF0">
    <property type="entry name" value="MANNOSE 6-PHOSPHATE RECEPTOR-LIKE PROTEIN 1"/>
    <property type="match status" value="1"/>
</dbReference>
<evidence type="ECO:0000256" key="1">
    <source>
        <dbReference type="ARBA" id="ARBA00004304"/>
    </source>
</evidence>
<evidence type="ECO:0000256" key="7">
    <source>
        <dbReference type="ARBA" id="ARBA00022448"/>
    </source>
</evidence>
<keyword evidence="13" id="KW-0333">Golgi apparatus</keyword>
<evidence type="ECO:0000256" key="17">
    <source>
        <dbReference type="ARBA" id="ARBA00023329"/>
    </source>
</evidence>
<evidence type="ECO:0000313" key="23">
    <source>
        <dbReference type="Proteomes" id="UP000054018"/>
    </source>
</evidence>
<dbReference type="Pfam" id="PF09451">
    <property type="entry name" value="ATG27"/>
    <property type="match status" value="1"/>
</dbReference>
<dbReference type="GO" id="GO:0015031">
    <property type="term" value="P:protein transport"/>
    <property type="evidence" value="ECO:0007669"/>
    <property type="project" value="UniProtKB-KW"/>
</dbReference>
<evidence type="ECO:0000256" key="2">
    <source>
        <dbReference type="ARBA" id="ARBA00004358"/>
    </source>
</evidence>
<evidence type="ECO:0000256" key="18">
    <source>
        <dbReference type="SAM" id="MobiDB-lite"/>
    </source>
</evidence>
<comment type="subcellular location">
    <subcellularLocation>
        <location evidence="2">Cytoplasmic vesicle membrane</location>
        <topology evidence="2">Single-pass type I membrane protein</topology>
    </subcellularLocation>
    <subcellularLocation>
        <location evidence="4">Golgi apparatus membrane</location>
        <topology evidence="4">Single-pass type I membrane protein</topology>
    </subcellularLocation>
    <subcellularLocation>
        <location evidence="1">Mitochondrion membrane</location>
        <topology evidence="1">Single-pass membrane protein</topology>
    </subcellularLocation>
    <subcellularLocation>
        <location evidence="3">Preautophagosomal structure membrane</location>
        <topology evidence="3">Single-pass type I membrane protein</topology>
    </subcellularLocation>
</comment>
<feature type="signal peptide" evidence="20">
    <location>
        <begin position="1"/>
        <end position="26"/>
    </location>
</feature>
<dbReference type="GO" id="GO:0034045">
    <property type="term" value="C:phagophore assembly site membrane"/>
    <property type="evidence" value="ECO:0007669"/>
    <property type="project" value="UniProtKB-SubCell"/>
</dbReference>
<keyword evidence="12" id="KW-0072">Autophagy</keyword>
<comment type="similarity">
    <text evidence="5">Belongs to the ATG27 family.</text>
</comment>
<evidence type="ECO:0000256" key="12">
    <source>
        <dbReference type="ARBA" id="ARBA00023006"/>
    </source>
</evidence>
<feature type="compositionally biased region" description="Polar residues" evidence="18">
    <location>
        <begin position="281"/>
        <end position="292"/>
    </location>
</feature>
<evidence type="ECO:0000256" key="9">
    <source>
        <dbReference type="ARBA" id="ARBA00022729"/>
    </source>
</evidence>
<evidence type="ECO:0000256" key="14">
    <source>
        <dbReference type="ARBA" id="ARBA00023128"/>
    </source>
</evidence>
<dbReference type="EMBL" id="KN833688">
    <property type="protein sequence ID" value="KIK29850.1"/>
    <property type="molecule type" value="Genomic_DNA"/>
</dbReference>
<dbReference type="SUPFAM" id="SSF50911">
    <property type="entry name" value="Mannose 6-phosphate receptor domain"/>
    <property type="match status" value="1"/>
</dbReference>
<dbReference type="Proteomes" id="UP000054018">
    <property type="component" value="Unassembled WGS sequence"/>
</dbReference>
<evidence type="ECO:0000256" key="6">
    <source>
        <dbReference type="ARBA" id="ARBA00013776"/>
    </source>
</evidence>
<dbReference type="OrthoDB" id="4504960at2759"/>
<evidence type="ECO:0000256" key="10">
    <source>
        <dbReference type="ARBA" id="ARBA00022927"/>
    </source>
</evidence>
<protein>
    <recommendedName>
        <fullName evidence="6">Autophagy-related protein 27</fullName>
    </recommendedName>
</protein>
<evidence type="ECO:0000256" key="8">
    <source>
        <dbReference type="ARBA" id="ARBA00022692"/>
    </source>
</evidence>
<name>A0A0C9YXJ3_9AGAM</name>
<organism evidence="22 23">
    <name type="scientific">Pisolithus microcarpus 441</name>
    <dbReference type="NCBI Taxonomy" id="765257"/>
    <lineage>
        <taxon>Eukaryota</taxon>
        <taxon>Fungi</taxon>
        <taxon>Dikarya</taxon>
        <taxon>Basidiomycota</taxon>
        <taxon>Agaricomycotina</taxon>
        <taxon>Agaricomycetes</taxon>
        <taxon>Agaricomycetidae</taxon>
        <taxon>Boletales</taxon>
        <taxon>Sclerodermatineae</taxon>
        <taxon>Pisolithaceae</taxon>
        <taxon>Pisolithus</taxon>
    </lineage>
</organism>
<keyword evidence="14" id="KW-0496">Mitochondrion</keyword>
<dbReference type="GO" id="GO:0006914">
    <property type="term" value="P:autophagy"/>
    <property type="evidence" value="ECO:0007669"/>
    <property type="project" value="UniProtKB-KW"/>
</dbReference>
<reference evidence="23" key="2">
    <citation type="submission" date="2015-01" db="EMBL/GenBank/DDBJ databases">
        <title>Evolutionary Origins and Diversification of the Mycorrhizal Mutualists.</title>
        <authorList>
            <consortium name="DOE Joint Genome Institute"/>
            <consortium name="Mycorrhizal Genomics Consortium"/>
            <person name="Kohler A."/>
            <person name="Kuo A."/>
            <person name="Nagy L.G."/>
            <person name="Floudas D."/>
            <person name="Copeland A."/>
            <person name="Barry K.W."/>
            <person name="Cichocki N."/>
            <person name="Veneault-Fourrey C."/>
            <person name="LaButti K."/>
            <person name="Lindquist E.A."/>
            <person name="Lipzen A."/>
            <person name="Lundell T."/>
            <person name="Morin E."/>
            <person name="Murat C."/>
            <person name="Riley R."/>
            <person name="Ohm R."/>
            <person name="Sun H."/>
            <person name="Tunlid A."/>
            <person name="Henrissat B."/>
            <person name="Grigoriev I.V."/>
            <person name="Hibbett D.S."/>
            <person name="Martin F."/>
        </authorList>
    </citation>
    <scope>NUCLEOTIDE SEQUENCE [LARGE SCALE GENOMIC DNA]</scope>
    <source>
        <strain evidence="23">441</strain>
    </source>
</reference>
<evidence type="ECO:0000256" key="3">
    <source>
        <dbReference type="ARBA" id="ARBA00004472"/>
    </source>
</evidence>
<dbReference type="PANTHER" id="PTHR15071">
    <property type="entry name" value="MANNOSE-6-PHOSPHATE RECEPTOR FAMILY MEMBER"/>
    <property type="match status" value="1"/>
</dbReference>
<evidence type="ECO:0000256" key="16">
    <source>
        <dbReference type="ARBA" id="ARBA00023157"/>
    </source>
</evidence>
<dbReference type="GO" id="GO:0000139">
    <property type="term" value="C:Golgi membrane"/>
    <property type="evidence" value="ECO:0007669"/>
    <property type="project" value="UniProtKB-SubCell"/>
</dbReference>
<evidence type="ECO:0000256" key="4">
    <source>
        <dbReference type="ARBA" id="ARBA00004614"/>
    </source>
</evidence>
<feature type="domain" description="MRH" evidence="21">
    <location>
        <begin position="29"/>
        <end position="176"/>
    </location>
</feature>
<dbReference type="InterPro" id="IPR044865">
    <property type="entry name" value="MRH_dom"/>
</dbReference>
<feature type="transmembrane region" description="Helical" evidence="19">
    <location>
        <begin position="181"/>
        <end position="203"/>
    </location>
</feature>
<dbReference type="GO" id="GO:0005770">
    <property type="term" value="C:late endosome"/>
    <property type="evidence" value="ECO:0007669"/>
    <property type="project" value="TreeGrafter"/>
</dbReference>
<dbReference type="HOGENOM" id="CLU_074885_0_0_1"/>
<evidence type="ECO:0000256" key="5">
    <source>
        <dbReference type="ARBA" id="ARBA00005363"/>
    </source>
</evidence>
<dbReference type="PROSITE" id="PS51914">
    <property type="entry name" value="MRH"/>
    <property type="match status" value="1"/>
</dbReference>
<gene>
    <name evidence="22" type="ORF">PISMIDRAFT_444058</name>
</gene>
<feature type="region of interest" description="Disordered" evidence="18">
    <location>
        <begin position="265"/>
        <end position="309"/>
    </location>
</feature>
<dbReference type="SMART" id="SM01404">
    <property type="entry name" value="CIMR"/>
    <property type="match status" value="1"/>
</dbReference>
<evidence type="ECO:0000256" key="15">
    <source>
        <dbReference type="ARBA" id="ARBA00023136"/>
    </source>
</evidence>
<dbReference type="AlphaFoldDB" id="A0A0C9YXJ3"/>
<keyword evidence="9 20" id="KW-0732">Signal</keyword>
<accession>A0A0C9YXJ3</accession>
<dbReference type="GO" id="GO:0010008">
    <property type="term" value="C:endosome membrane"/>
    <property type="evidence" value="ECO:0007669"/>
    <property type="project" value="UniProtKB-SubCell"/>
</dbReference>
<keyword evidence="7" id="KW-0813">Transport</keyword>
<keyword evidence="23" id="KW-1185">Reference proteome</keyword>
<evidence type="ECO:0000259" key="21">
    <source>
        <dbReference type="PROSITE" id="PS51914"/>
    </source>
</evidence>
<dbReference type="InterPro" id="IPR009011">
    <property type="entry name" value="Man6P_isomerase_rcpt-bd_dom_sf"/>
</dbReference>
<evidence type="ECO:0000256" key="19">
    <source>
        <dbReference type="SAM" id="Phobius"/>
    </source>
</evidence>
<dbReference type="GO" id="GO:0007034">
    <property type="term" value="P:vacuolar transport"/>
    <property type="evidence" value="ECO:0007669"/>
    <property type="project" value="TreeGrafter"/>
</dbReference>